<dbReference type="VEuPathDB" id="VectorBase:AMEM000119"/>
<feature type="region of interest" description="Disordered" evidence="1">
    <location>
        <begin position="128"/>
        <end position="153"/>
    </location>
</feature>
<organism evidence="2 3">
    <name type="scientific">Anopheles merus</name>
    <name type="common">Mosquito</name>
    <dbReference type="NCBI Taxonomy" id="30066"/>
    <lineage>
        <taxon>Eukaryota</taxon>
        <taxon>Metazoa</taxon>
        <taxon>Ecdysozoa</taxon>
        <taxon>Arthropoda</taxon>
        <taxon>Hexapoda</taxon>
        <taxon>Insecta</taxon>
        <taxon>Pterygota</taxon>
        <taxon>Neoptera</taxon>
        <taxon>Endopterygota</taxon>
        <taxon>Diptera</taxon>
        <taxon>Nematocera</taxon>
        <taxon>Culicoidea</taxon>
        <taxon>Culicidae</taxon>
        <taxon>Anophelinae</taxon>
        <taxon>Anopheles</taxon>
    </lineage>
</organism>
<sequence>MGPQVIPGHVPSRPAVLCLQSHSSFPSAPFTHRDACPLHLHRPPTAKSDSAYVNTPDPTAAGLSRPPCSRKSDAFFGRPPNLPPPTSSVDCGLACGAEPPPPPLAGCSRWKMTRMSVAVTQSCRMTELSKSGADGRPSSVLNAIREPCTPSTL</sequence>
<evidence type="ECO:0000256" key="1">
    <source>
        <dbReference type="SAM" id="MobiDB-lite"/>
    </source>
</evidence>
<proteinExistence type="predicted"/>
<dbReference type="EnsemblMetazoa" id="AMEM000119-RA">
    <property type="protein sequence ID" value="AMEM000119-PA"/>
    <property type="gene ID" value="AMEM000119"/>
</dbReference>
<name>A0A182ULW2_ANOME</name>
<keyword evidence="3" id="KW-1185">Reference proteome</keyword>
<protein>
    <submittedName>
        <fullName evidence="2">Uncharacterized protein</fullName>
    </submittedName>
</protein>
<evidence type="ECO:0000313" key="3">
    <source>
        <dbReference type="Proteomes" id="UP000075903"/>
    </source>
</evidence>
<feature type="region of interest" description="Disordered" evidence="1">
    <location>
        <begin position="41"/>
        <end position="82"/>
    </location>
</feature>
<dbReference type="Proteomes" id="UP000075903">
    <property type="component" value="Unassembled WGS sequence"/>
</dbReference>
<feature type="compositionally biased region" description="Polar residues" evidence="1">
    <location>
        <begin position="47"/>
        <end position="57"/>
    </location>
</feature>
<dbReference type="AlphaFoldDB" id="A0A182ULW2"/>
<evidence type="ECO:0000313" key="2">
    <source>
        <dbReference type="EnsemblMetazoa" id="AMEM000119-PA"/>
    </source>
</evidence>
<reference evidence="2" key="1">
    <citation type="submission" date="2020-05" db="UniProtKB">
        <authorList>
            <consortium name="EnsemblMetazoa"/>
        </authorList>
    </citation>
    <scope>IDENTIFICATION</scope>
    <source>
        <strain evidence="2">MAF</strain>
    </source>
</reference>
<accession>A0A182ULW2</accession>